<organism evidence="3 4">
    <name type="scientific">Desulfolithobacter dissulfuricans</name>
    <dbReference type="NCBI Taxonomy" id="2795293"/>
    <lineage>
        <taxon>Bacteria</taxon>
        <taxon>Pseudomonadati</taxon>
        <taxon>Thermodesulfobacteriota</taxon>
        <taxon>Desulfobulbia</taxon>
        <taxon>Desulfobulbales</taxon>
        <taxon>Desulfobulbaceae</taxon>
        <taxon>Desulfolithobacter</taxon>
    </lineage>
</organism>
<dbReference type="Proteomes" id="UP001063350">
    <property type="component" value="Chromosome"/>
</dbReference>
<keyword evidence="2" id="KW-1133">Transmembrane helix</keyword>
<keyword evidence="2" id="KW-0472">Membrane</keyword>
<dbReference type="AlphaFoldDB" id="A0A915XJL7"/>
<reference evidence="3" key="1">
    <citation type="submission" date="2020-12" db="EMBL/GenBank/DDBJ databases">
        <title>Desulfobium dissulfuricans gen. nov., sp. nov., a novel mesophilic, sulfate-reducing bacterium isolated from a deep-sea hydrothermal vent.</title>
        <authorList>
            <person name="Hashimoto Y."/>
            <person name="Tame A."/>
            <person name="Sawayama S."/>
            <person name="Miyazaki J."/>
            <person name="Takai K."/>
            <person name="Nakagawa S."/>
        </authorList>
    </citation>
    <scope>NUCLEOTIDE SEQUENCE</scope>
    <source>
        <strain evidence="3">GF1</strain>
    </source>
</reference>
<feature type="transmembrane region" description="Helical" evidence="2">
    <location>
        <begin position="201"/>
        <end position="221"/>
    </location>
</feature>
<gene>
    <name evidence="3" type="ORF">GF1_11930</name>
</gene>
<evidence type="ECO:0000313" key="4">
    <source>
        <dbReference type="Proteomes" id="UP001063350"/>
    </source>
</evidence>
<protein>
    <submittedName>
        <fullName evidence="3">Uncharacterized protein</fullName>
    </submittedName>
</protein>
<evidence type="ECO:0000256" key="2">
    <source>
        <dbReference type="SAM" id="Phobius"/>
    </source>
</evidence>
<feature type="region of interest" description="Disordered" evidence="1">
    <location>
        <begin position="14"/>
        <end position="38"/>
    </location>
</feature>
<evidence type="ECO:0000256" key="1">
    <source>
        <dbReference type="SAM" id="MobiDB-lite"/>
    </source>
</evidence>
<dbReference type="KEGG" id="ddu:GF1_11930"/>
<keyword evidence="4" id="KW-1185">Reference proteome</keyword>
<name>A0A915XJL7_9BACT</name>
<sequence length="228" mass="23889">MYSDGKCICVDSPSAPVVPGLTDPDDSVGNAGGDSVADSDNLRQLVDQNTTLSNQLADLATIGNNQIGALNDIAAGVGAFGSQISDSLSTGLSDGLSDVSSSIGDLATNIDGVRTSVDAMHSTMQNAFDGQFTPPADPQPYDVGQEFDFVSRTNDFIDQMKSTGLFSLPGQISQNIPTGGESVMTIEAGQYGTHDFNFADWGNALAVLRTVCLIVFSWIGIRIVTLKR</sequence>
<proteinExistence type="predicted"/>
<dbReference type="EMBL" id="AP024233">
    <property type="protein sequence ID" value="BCO08817.1"/>
    <property type="molecule type" value="Genomic_DNA"/>
</dbReference>
<keyword evidence="2" id="KW-0812">Transmembrane</keyword>
<evidence type="ECO:0000313" key="3">
    <source>
        <dbReference type="EMBL" id="BCO08817.1"/>
    </source>
</evidence>
<accession>A0A915XJL7</accession>